<dbReference type="Gene3D" id="1.25.40.10">
    <property type="entry name" value="Tetratricopeptide repeat domain"/>
    <property type="match status" value="2"/>
</dbReference>
<dbReference type="AlphaFoldDB" id="A0A485LQK7"/>
<dbReference type="InterPro" id="IPR019734">
    <property type="entry name" value="TPR_rpt"/>
</dbReference>
<proteinExistence type="predicted"/>
<dbReference type="SMART" id="SM00028">
    <property type="entry name" value="TPR"/>
    <property type="match status" value="3"/>
</dbReference>
<keyword evidence="3" id="KW-1185">Reference proteome</keyword>
<gene>
    <name evidence="2" type="primary">Aste57867_24528</name>
    <name evidence="1" type="ORF">As57867_024451</name>
    <name evidence="2" type="ORF">ASTE57867_24528</name>
</gene>
<evidence type="ECO:0000313" key="1">
    <source>
        <dbReference type="EMBL" id="KAF0683404.1"/>
    </source>
</evidence>
<dbReference type="OrthoDB" id="64148at2759"/>
<dbReference type="SUPFAM" id="SSF48452">
    <property type="entry name" value="TPR-like"/>
    <property type="match status" value="1"/>
</dbReference>
<organism evidence="2 3">
    <name type="scientific">Aphanomyces stellatus</name>
    <dbReference type="NCBI Taxonomy" id="120398"/>
    <lineage>
        <taxon>Eukaryota</taxon>
        <taxon>Sar</taxon>
        <taxon>Stramenopiles</taxon>
        <taxon>Oomycota</taxon>
        <taxon>Saprolegniomycetes</taxon>
        <taxon>Saprolegniales</taxon>
        <taxon>Verrucalvaceae</taxon>
        <taxon>Aphanomyces</taxon>
    </lineage>
</organism>
<reference evidence="1" key="2">
    <citation type="submission" date="2019-06" db="EMBL/GenBank/DDBJ databases">
        <title>Genomics analysis of Aphanomyces spp. identifies a new class of oomycete effector associated with host adaptation.</title>
        <authorList>
            <person name="Gaulin E."/>
        </authorList>
    </citation>
    <scope>NUCLEOTIDE SEQUENCE</scope>
    <source>
        <strain evidence="1">CBS 578.67</strain>
    </source>
</reference>
<dbReference type="EMBL" id="VJMH01007405">
    <property type="protein sequence ID" value="KAF0683404.1"/>
    <property type="molecule type" value="Genomic_DNA"/>
</dbReference>
<accession>A0A485LQK7</accession>
<dbReference type="Pfam" id="PF13374">
    <property type="entry name" value="TPR_10"/>
    <property type="match status" value="1"/>
</dbReference>
<evidence type="ECO:0000313" key="3">
    <source>
        <dbReference type="Proteomes" id="UP000332933"/>
    </source>
</evidence>
<sequence>MVQVTRDLRSVWDFSDPAATEVRFRGMLGDNAIDNLCYQTQIARTLGLRDRFDEAHALLDTVDAEIAALADPTDVGAVEAKVRSLLERGRVFRSSKRPANARPIFLDAVAVAEQAQMDALAIDAMHMVVLVVDDQAESLQWSEKALQRALASDDPAARNWDAPLANNMGWTYHDAGNFTEAMRLFKIALAARERIGAPRPIQIGKWMIARAHRSLLEHADALAILHELEKLNNEDGFVSEELGENYEAVGQHETAKPYFARAYELLKNDSSVDAPRLARILALSQS</sequence>
<dbReference type="Proteomes" id="UP000332933">
    <property type="component" value="Unassembled WGS sequence"/>
</dbReference>
<reference evidence="2 3" key="1">
    <citation type="submission" date="2019-03" db="EMBL/GenBank/DDBJ databases">
        <authorList>
            <person name="Gaulin E."/>
            <person name="Dumas B."/>
        </authorList>
    </citation>
    <scope>NUCLEOTIDE SEQUENCE [LARGE SCALE GENOMIC DNA]</scope>
    <source>
        <strain evidence="2">CBS 568.67</strain>
    </source>
</reference>
<name>A0A485LQK7_9STRA</name>
<dbReference type="EMBL" id="CAADRA010007431">
    <property type="protein sequence ID" value="VFU01167.1"/>
    <property type="molecule type" value="Genomic_DNA"/>
</dbReference>
<protein>
    <submittedName>
        <fullName evidence="2">Aste57867_24528 protein</fullName>
    </submittedName>
</protein>
<dbReference type="InterPro" id="IPR011990">
    <property type="entry name" value="TPR-like_helical_dom_sf"/>
</dbReference>
<evidence type="ECO:0000313" key="2">
    <source>
        <dbReference type="EMBL" id="VFU01167.1"/>
    </source>
</evidence>